<dbReference type="SMART" id="SM00387">
    <property type="entry name" value="HATPase_c"/>
    <property type="match status" value="1"/>
</dbReference>
<dbReference type="PROSITE" id="PS50110">
    <property type="entry name" value="RESPONSE_REGULATORY"/>
    <property type="match status" value="1"/>
</dbReference>
<feature type="non-terminal residue" evidence="6">
    <location>
        <position position="1"/>
    </location>
</feature>
<comment type="caution">
    <text evidence="6">The sequence shown here is derived from an EMBL/GenBank/DDBJ whole genome shotgun (WGS) entry which is preliminary data.</text>
</comment>
<dbReference type="SUPFAM" id="SSF52172">
    <property type="entry name" value="CheY-like"/>
    <property type="match status" value="1"/>
</dbReference>
<evidence type="ECO:0000313" key="6">
    <source>
        <dbReference type="EMBL" id="KMO23815.1"/>
    </source>
</evidence>
<evidence type="ECO:0000259" key="5">
    <source>
        <dbReference type="PROSITE" id="PS50110"/>
    </source>
</evidence>
<dbReference type="Gene3D" id="3.40.50.2300">
    <property type="match status" value="1"/>
</dbReference>
<dbReference type="InterPro" id="IPR004358">
    <property type="entry name" value="Sig_transdc_His_kin-like_C"/>
</dbReference>
<feature type="modified residue" description="4-aspartylphosphate" evidence="3">
    <location>
        <position position="211"/>
    </location>
</feature>
<dbReference type="InterPro" id="IPR001789">
    <property type="entry name" value="Sig_transdc_resp-reg_receiver"/>
</dbReference>
<dbReference type="EMBL" id="LABX01000483">
    <property type="protein sequence ID" value="KMO23815.1"/>
    <property type="molecule type" value="Genomic_DNA"/>
</dbReference>
<dbReference type="Pfam" id="PF02518">
    <property type="entry name" value="HATPase_c"/>
    <property type="match status" value="1"/>
</dbReference>
<keyword evidence="3" id="KW-0597">Phosphoprotein</keyword>
<accession>A0A0J6RLR3</accession>
<dbReference type="GO" id="GO:0000160">
    <property type="term" value="P:phosphorelay signal transduction system"/>
    <property type="evidence" value="ECO:0007669"/>
    <property type="project" value="InterPro"/>
</dbReference>
<dbReference type="Gene3D" id="3.30.565.10">
    <property type="entry name" value="Histidine kinase-like ATPase, C-terminal domain"/>
    <property type="match status" value="1"/>
</dbReference>
<dbReference type="OrthoDB" id="9796100at2"/>
<organism evidence="6 7">
    <name type="scientific">Methylobacterium aquaticum</name>
    <dbReference type="NCBI Taxonomy" id="270351"/>
    <lineage>
        <taxon>Bacteria</taxon>
        <taxon>Pseudomonadati</taxon>
        <taxon>Pseudomonadota</taxon>
        <taxon>Alphaproteobacteria</taxon>
        <taxon>Hyphomicrobiales</taxon>
        <taxon>Methylobacteriaceae</taxon>
        <taxon>Methylobacterium</taxon>
    </lineage>
</organism>
<reference evidence="6 7" key="1">
    <citation type="submission" date="2015-03" db="EMBL/GenBank/DDBJ databases">
        <title>Genome sequencing of Methylobacterium aquaticum DSM16371 type strain.</title>
        <authorList>
            <person name="Chaudhry V."/>
            <person name="Patil P.B."/>
        </authorList>
    </citation>
    <scope>NUCLEOTIDE SEQUENCE [LARGE SCALE GENOMIC DNA]</scope>
    <source>
        <strain evidence="6 7">DSM 16371</strain>
    </source>
</reference>
<dbReference type="SUPFAM" id="SSF55874">
    <property type="entry name" value="ATPase domain of HSP90 chaperone/DNA topoisomerase II/histidine kinase"/>
    <property type="match status" value="1"/>
</dbReference>
<dbReference type="PROSITE" id="PS50109">
    <property type="entry name" value="HIS_KIN"/>
    <property type="match status" value="1"/>
</dbReference>
<evidence type="ECO:0000256" key="3">
    <source>
        <dbReference type="PROSITE-ProRule" id="PRU00169"/>
    </source>
</evidence>
<dbReference type="AlphaFoldDB" id="A0A0J6RLR3"/>
<dbReference type="InterPro" id="IPR011006">
    <property type="entry name" value="CheY-like_superfamily"/>
</dbReference>
<dbReference type="Proteomes" id="UP000035929">
    <property type="component" value="Unassembled WGS sequence"/>
</dbReference>
<name>A0A0J6RLR3_9HYPH</name>
<evidence type="ECO:0000256" key="2">
    <source>
        <dbReference type="ARBA" id="ARBA00012438"/>
    </source>
</evidence>
<dbReference type="InterPro" id="IPR005467">
    <property type="entry name" value="His_kinase_dom"/>
</dbReference>
<dbReference type="RefSeq" id="WP_048468128.1">
    <property type="nucleotide sequence ID" value="NZ_LABX01000483.1"/>
</dbReference>
<dbReference type="CDD" id="cd00156">
    <property type="entry name" value="REC"/>
    <property type="match status" value="1"/>
</dbReference>
<dbReference type="GO" id="GO:0004673">
    <property type="term" value="F:protein histidine kinase activity"/>
    <property type="evidence" value="ECO:0007669"/>
    <property type="project" value="UniProtKB-EC"/>
</dbReference>
<dbReference type="InterPro" id="IPR036890">
    <property type="entry name" value="HATPase_C_sf"/>
</dbReference>
<comment type="catalytic activity">
    <reaction evidence="1">
        <text>ATP + protein L-histidine = ADP + protein N-phospho-L-histidine.</text>
        <dbReference type="EC" id="2.7.13.3"/>
    </reaction>
</comment>
<dbReference type="InterPro" id="IPR003594">
    <property type="entry name" value="HATPase_dom"/>
</dbReference>
<protein>
    <recommendedName>
        <fullName evidence="2">histidine kinase</fullName>
        <ecNumber evidence="2">2.7.13.3</ecNumber>
    </recommendedName>
</protein>
<feature type="domain" description="Response regulatory" evidence="5">
    <location>
        <begin position="160"/>
        <end position="215"/>
    </location>
</feature>
<dbReference type="PANTHER" id="PTHR43065:SF49">
    <property type="entry name" value="HISTIDINE KINASE"/>
    <property type="match status" value="1"/>
</dbReference>
<dbReference type="EC" id="2.7.13.3" evidence="2"/>
<feature type="domain" description="Histidine kinase" evidence="4">
    <location>
        <begin position="1"/>
        <end position="138"/>
    </location>
</feature>
<evidence type="ECO:0000256" key="1">
    <source>
        <dbReference type="ARBA" id="ARBA00000085"/>
    </source>
</evidence>
<proteinExistence type="predicted"/>
<dbReference type="PATRIC" id="fig|270351.6.peg.5971"/>
<evidence type="ECO:0000259" key="4">
    <source>
        <dbReference type="PROSITE" id="PS50109"/>
    </source>
</evidence>
<sequence length="215" mass="22755">RIEIVTDLPEETCFVDADPSQFDTALVNMAVNARDAMDGAGRLTISVRAADVMPSMRRLGAVEDAFVAVSVSDTGCGIPTERLEQIFEPFFTTKGVGQGTGLGLSQVFGFAKQSGGEVTVASKVGEGTTFTLYLPRVSGEGRATEAVPEPELLADGHGTCVLVVEDNVEVGTFATHTLAELGYETVWASNAQEALEELGKDASRFDLVFSDVVMP</sequence>
<dbReference type="PANTHER" id="PTHR43065">
    <property type="entry name" value="SENSOR HISTIDINE KINASE"/>
    <property type="match status" value="1"/>
</dbReference>
<dbReference type="PRINTS" id="PR00344">
    <property type="entry name" value="BCTRLSENSOR"/>
</dbReference>
<evidence type="ECO:0000313" key="7">
    <source>
        <dbReference type="Proteomes" id="UP000035929"/>
    </source>
</evidence>
<gene>
    <name evidence="6" type="ORF">VP06_33475</name>
</gene>
<feature type="non-terminal residue" evidence="6">
    <location>
        <position position="215"/>
    </location>
</feature>